<accession>A0A6A6QRF2</accession>
<keyword evidence="4" id="KW-1185">Reference proteome</keyword>
<evidence type="ECO:0000313" key="3">
    <source>
        <dbReference type="EMBL" id="KAF2494734.1"/>
    </source>
</evidence>
<dbReference type="AlphaFoldDB" id="A0A6A6QRF2"/>
<feature type="coiled-coil region" evidence="1">
    <location>
        <begin position="192"/>
        <end position="219"/>
    </location>
</feature>
<organism evidence="3 4">
    <name type="scientific">Lophium mytilinum</name>
    <dbReference type="NCBI Taxonomy" id="390894"/>
    <lineage>
        <taxon>Eukaryota</taxon>
        <taxon>Fungi</taxon>
        <taxon>Dikarya</taxon>
        <taxon>Ascomycota</taxon>
        <taxon>Pezizomycotina</taxon>
        <taxon>Dothideomycetes</taxon>
        <taxon>Pleosporomycetidae</taxon>
        <taxon>Mytilinidiales</taxon>
        <taxon>Mytilinidiaceae</taxon>
        <taxon>Lophium</taxon>
    </lineage>
</organism>
<feature type="region of interest" description="Disordered" evidence="2">
    <location>
        <begin position="165"/>
        <end position="187"/>
    </location>
</feature>
<reference evidence="3" key="1">
    <citation type="journal article" date="2020" name="Stud. Mycol.">
        <title>101 Dothideomycetes genomes: a test case for predicting lifestyles and emergence of pathogens.</title>
        <authorList>
            <person name="Haridas S."/>
            <person name="Albert R."/>
            <person name="Binder M."/>
            <person name="Bloem J."/>
            <person name="Labutti K."/>
            <person name="Salamov A."/>
            <person name="Andreopoulos B."/>
            <person name="Baker S."/>
            <person name="Barry K."/>
            <person name="Bills G."/>
            <person name="Bluhm B."/>
            <person name="Cannon C."/>
            <person name="Castanera R."/>
            <person name="Culley D."/>
            <person name="Daum C."/>
            <person name="Ezra D."/>
            <person name="Gonzalez J."/>
            <person name="Henrissat B."/>
            <person name="Kuo A."/>
            <person name="Liang C."/>
            <person name="Lipzen A."/>
            <person name="Lutzoni F."/>
            <person name="Magnuson J."/>
            <person name="Mondo S."/>
            <person name="Nolan M."/>
            <person name="Ohm R."/>
            <person name="Pangilinan J."/>
            <person name="Park H.-J."/>
            <person name="Ramirez L."/>
            <person name="Alfaro M."/>
            <person name="Sun H."/>
            <person name="Tritt A."/>
            <person name="Yoshinaga Y."/>
            <person name="Zwiers L.-H."/>
            <person name="Turgeon B."/>
            <person name="Goodwin S."/>
            <person name="Spatafora J."/>
            <person name="Crous P."/>
            <person name="Grigoriev I."/>
        </authorList>
    </citation>
    <scope>NUCLEOTIDE SEQUENCE</scope>
    <source>
        <strain evidence="3">CBS 269.34</strain>
    </source>
</reference>
<dbReference type="Proteomes" id="UP000799750">
    <property type="component" value="Unassembled WGS sequence"/>
</dbReference>
<gene>
    <name evidence="3" type="ORF">BU16DRAFT_539985</name>
</gene>
<evidence type="ECO:0000256" key="2">
    <source>
        <dbReference type="SAM" id="MobiDB-lite"/>
    </source>
</evidence>
<sequence length="263" mass="29393">MGHCQGVAVGAGTCIQPHLSPNLFSPTSSFIQYIMHVATISFCQMFVEAAGTAQRVGNYEVTSEQVAKQRMFFKQRIIWGGNIGDGYEGGMASLHFGSPPGHVEYPDSQAPKFLGLFVESEVNQGLRMTFEKREVTCKRCGEALERNAPHSNLGAITIQTKNIGSAMNPTAQPPRRRRNVRDSPPPCERNCLITARKDLEEMEIEVNKHIKNVKYYEAKLEGMPASQRGPESAVWFYLIKARDDSRKWLEDNEGVRTEKSIIA</sequence>
<protein>
    <submittedName>
        <fullName evidence="3">Uncharacterized protein</fullName>
    </submittedName>
</protein>
<dbReference type="OrthoDB" id="10374780at2759"/>
<evidence type="ECO:0000256" key="1">
    <source>
        <dbReference type="SAM" id="Coils"/>
    </source>
</evidence>
<keyword evidence="1" id="KW-0175">Coiled coil</keyword>
<name>A0A6A6QRF2_9PEZI</name>
<proteinExistence type="predicted"/>
<evidence type="ECO:0000313" key="4">
    <source>
        <dbReference type="Proteomes" id="UP000799750"/>
    </source>
</evidence>
<dbReference type="EMBL" id="MU004190">
    <property type="protein sequence ID" value="KAF2494734.1"/>
    <property type="molecule type" value="Genomic_DNA"/>
</dbReference>